<feature type="transmembrane region" description="Helical" evidence="8">
    <location>
        <begin position="383"/>
        <end position="408"/>
    </location>
</feature>
<feature type="domain" description="Major facilitator superfamily (MFS) profile" evidence="9">
    <location>
        <begin position="40"/>
        <end position="491"/>
    </location>
</feature>
<feature type="transmembrane region" description="Helical" evidence="8">
    <location>
        <begin position="110"/>
        <end position="131"/>
    </location>
</feature>
<evidence type="ECO:0000259" key="9">
    <source>
        <dbReference type="PROSITE" id="PS50850"/>
    </source>
</evidence>
<dbReference type="PRINTS" id="PR01035">
    <property type="entry name" value="TCRTETA"/>
</dbReference>
<dbReference type="EMBL" id="JACHJV010000002">
    <property type="protein sequence ID" value="MBB4927665.1"/>
    <property type="molecule type" value="Genomic_DNA"/>
</dbReference>
<dbReference type="InterPro" id="IPR001958">
    <property type="entry name" value="Tet-R_TetA/multi-R_MdtG-like"/>
</dbReference>
<feature type="transmembrane region" description="Helical" evidence="8">
    <location>
        <begin position="420"/>
        <end position="446"/>
    </location>
</feature>
<feature type="transmembrane region" description="Helical" evidence="8">
    <location>
        <begin position="168"/>
        <end position="190"/>
    </location>
</feature>
<organism evidence="10 11">
    <name type="scientific">Kitasatospora kifunensis</name>
    <name type="common">Streptomyces kifunensis</name>
    <dbReference type="NCBI Taxonomy" id="58351"/>
    <lineage>
        <taxon>Bacteria</taxon>
        <taxon>Bacillati</taxon>
        <taxon>Actinomycetota</taxon>
        <taxon>Actinomycetes</taxon>
        <taxon>Kitasatosporales</taxon>
        <taxon>Streptomycetaceae</taxon>
        <taxon>Kitasatospora</taxon>
    </lineage>
</organism>
<dbReference type="InterPro" id="IPR020846">
    <property type="entry name" value="MFS_dom"/>
</dbReference>
<comment type="subcellular location">
    <subcellularLocation>
        <location evidence="1">Cell membrane</location>
        <topology evidence="1">Multi-pass membrane protein</topology>
    </subcellularLocation>
</comment>
<feature type="transmembrane region" description="Helical" evidence="8">
    <location>
        <begin position="39"/>
        <end position="62"/>
    </location>
</feature>
<feature type="transmembrane region" description="Helical" evidence="8">
    <location>
        <begin position="359"/>
        <end position="377"/>
    </location>
</feature>
<feature type="transmembrane region" description="Helical" evidence="8">
    <location>
        <begin position="196"/>
        <end position="216"/>
    </location>
</feature>
<feature type="transmembrane region" description="Helical" evidence="8">
    <location>
        <begin position="82"/>
        <end position="98"/>
    </location>
</feature>
<accession>A0A7W7R9F2</accession>
<keyword evidence="4 8" id="KW-1133">Transmembrane helix</keyword>
<feature type="transmembrane region" description="Helical" evidence="8">
    <location>
        <begin position="331"/>
        <end position="352"/>
    </location>
</feature>
<evidence type="ECO:0000256" key="1">
    <source>
        <dbReference type="ARBA" id="ARBA00004651"/>
    </source>
</evidence>
<feature type="transmembrane region" description="Helical" evidence="8">
    <location>
        <begin position="252"/>
        <end position="273"/>
    </location>
</feature>
<dbReference type="AlphaFoldDB" id="A0A7W7R9F2"/>
<dbReference type="Pfam" id="PF07690">
    <property type="entry name" value="MFS_1"/>
    <property type="match status" value="1"/>
</dbReference>
<evidence type="ECO:0000256" key="3">
    <source>
        <dbReference type="ARBA" id="ARBA00022692"/>
    </source>
</evidence>
<protein>
    <submittedName>
        <fullName evidence="10">EmrB/QacA subfamily drug resistance transporter</fullName>
    </submittedName>
</protein>
<feature type="transmembrane region" description="Helical" evidence="8">
    <location>
        <begin position="294"/>
        <end position="319"/>
    </location>
</feature>
<dbReference type="SUPFAM" id="SSF103473">
    <property type="entry name" value="MFS general substrate transporter"/>
    <property type="match status" value="1"/>
</dbReference>
<dbReference type="GO" id="GO:0022857">
    <property type="term" value="F:transmembrane transporter activity"/>
    <property type="evidence" value="ECO:0007669"/>
    <property type="project" value="InterPro"/>
</dbReference>
<keyword evidence="2" id="KW-0813">Transport</keyword>
<evidence type="ECO:0000313" key="11">
    <source>
        <dbReference type="Proteomes" id="UP000540506"/>
    </source>
</evidence>
<dbReference type="Proteomes" id="UP000540506">
    <property type="component" value="Unassembled WGS sequence"/>
</dbReference>
<name>A0A7W7R9F2_KITKI</name>
<feature type="transmembrane region" description="Helical" evidence="8">
    <location>
        <begin position="466"/>
        <end position="485"/>
    </location>
</feature>
<keyword evidence="5 8" id="KW-0472">Membrane</keyword>
<dbReference type="GO" id="GO:0005886">
    <property type="term" value="C:plasma membrane"/>
    <property type="evidence" value="ECO:0007669"/>
    <property type="project" value="UniProtKB-SubCell"/>
</dbReference>
<dbReference type="CDD" id="cd17321">
    <property type="entry name" value="MFS_MMR_MDR_like"/>
    <property type="match status" value="1"/>
</dbReference>
<dbReference type="GO" id="GO:0046677">
    <property type="term" value="P:response to antibiotic"/>
    <property type="evidence" value="ECO:0007669"/>
    <property type="project" value="UniProtKB-KW"/>
</dbReference>
<dbReference type="InterPro" id="IPR036259">
    <property type="entry name" value="MFS_trans_sf"/>
</dbReference>
<gene>
    <name evidence="10" type="ORF">FHR34_006760</name>
</gene>
<dbReference type="PROSITE" id="PS50850">
    <property type="entry name" value="MFS"/>
    <property type="match status" value="1"/>
</dbReference>
<evidence type="ECO:0000256" key="2">
    <source>
        <dbReference type="ARBA" id="ARBA00022448"/>
    </source>
</evidence>
<reference evidence="10 11" key="1">
    <citation type="submission" date="2020-08" db="EMBL/GenBank/DDBJ databases">
        <title>Sequencing the genomes of 1000 actinobacteria strains.</title>
        <authorList>
            <person name="Klenk H.-P."/>
        </authorList>
    </citation>
    <scope>NUCLEOTIDE SEQUENCE [LARGE SCALE GENOMIC DNA]</scope>
    <source>
        <strain evidence="10 11">DSM 41654</strain>
    </source>
</reference>
<dbReference type="PANTHER" id="PTHR42718:SF9">
    <property type="entry name" value="MAJOR FACILITATOR SUPERFAMILY MULTIDRUG TRANSPORTER MFSC"/>
    <property type="match status" value="1"/>
</dbReference>
<dbReference type="RefSeq" id="WP_184944234.1">
    <property type="nucleotide sequence ID" value="NZ_JACHJV010000002.1"/>
</dbReference>
<evidence type="ECO:0000256" key="5">
    <source>
        <dbReference type="ARBA" id="ARBA00023136"/>
    </source>
</evidence>
<sequence length="512" mass="52724">MTSSPGRFGDTAACRPTRSAAEHRQEHSRITLSTARGKLILLISALAVLMVGLDSTALNIALPALERHLHASVSGLQWVVDTYNLVVASLMLLASSTGDRVGRRRTFRAGLLLFGLGSVLCGLASGLPSLIGFRGVQALGGAMLAPVSLSVITHTFTDRAERSRAIGAWSCAFGLGLALGPLVGGVLVAVGGWRSVFWINVPVVLALLVLTGRFLPESRTPNARPADLPGQALVIALLGALTFAIIEAPHRGWGTPLICCCLALAAAALAGLIRWERRRPEPLIELRFFRSAPFSGSVIVSLAAFAALGGFLFITTLYLQNVRGLGALPAGLWMLPMPVMTVVFAPVAGQLVARRGPRLPMVLAGLAIALSGLMFAACHVESSVVLLLVGYGLFGAGVGLVDVPATGLAVDGMPRARAGVASAITMVSCRVGVCLGVAVIGAVLSAGLHGSPQAASTAGFLAASRAAWWVVTGCGGVVCVLGALVTGRRARRTARTAATRLACPPGSAPQTD</sequence>
<feature type="region of interest" description="Disordered" evidence="7">
    <location>
        <begin position="1"/>
        <end position="27"/>
    </location>
</feature>
<dbReference type="Gene3D" id="1.20.1250.20">
    <property type="entry name" value="MFS general substrate transporter like domains"/>
    <property type="match status" value="1"/>
</dbReference>
<keyword evidence="3 8" id="KW-0812">Transmembrane</keyword>
<proteinExistence type="predicted"/>
<dbReference type="PANTHER" id="PTHR42718">
    <property type="entry name" value="MAJOR FACILITATOR SUPERFAMILY MULTIDRUG TRANSPORTER MFSC"/>
    <property type="match status" value="1"/>
</dbReference>
<dbReference type="Gene3D" id="1.20.1720.10">
    <property type="entry name" value="Multidrug resistance protein D"/>
    <property type="match status" value="1"/>
</dbReference>
<feature type="transmembrane region" description="Helical" evidence="8">
    <location>
        <begin position="137"/>
        <end position="156"/>
    </location>
</feature>
<evidence type="ECO:0000256" key="4">
    <source>
        <dbReference type="ARBA" id="ARBA00022989"/>
    </source>
</evidence>
<evidence type="ECO:0000256" key="6">
    <source>
        <dbReference type="ARBA" id="ARBA00023251"/>
    </source>
</evidence>
<evidence type="ECO:0000256" key="7">
    <source>
        <dbReference type="SAM" id="MobiDB-lite"/>
    </source>
</evidence>
<evidence type="ECO:0000256" key="8">
    <source>
        <dbReference type="SAM" id="Phobius"/>
    </source>
</evidence>
<keyword evidence="6" id="KW-0046">Antibiotic resistance</keyword>
<keyword evidence="11" id="KW-1185">Reference proteome</keyword>
<feature type="transmembrane region" description="Helical" evidence="8">
    <location>
        <begin position="228"/>
        <end position="246"/>
    </location>
</feature>
<evidence type="ECO:0000313" key="10">
    <source>
        <dbReference type="EMBL" id="MBB4927665.1"/>
    </source>
</evidence>
<dbReference type="InterPro" id="IPR011701">
    <property type="entry name" value="MFS"/>
</dbReference>
<comment type="caution">
    <text evidence="10">The sequence shown here is derived from an EMBL/GenBank/DDBJ whole genome shotgun (WGS) entry which is preliminary data.</text>
</comment>